<evidence type="ECO:0000313" key="2">
    <source>
        <dbReference type="Proteomes" id="UP000663720"/>
    </source>
</evidence>
<sequence>MGLPLFQSLFSWKYNCEDLQVLTGGHNDRVSILVFMEVQL</sequence>
<name>A0A975GGY9_9BACT</name>
<dbReference type="Proteomes" id="UP000663720">
    <property type="component" value="Chromosome"/>
</dbReference>
<reference evidence="1" key="1">
    <citation type="journal article" date="2021" name="Microb. Physiol.">
        <title>Proteogenomic Insights into the Physiology of Marine, Sulfate-Reducing, Filamentous Desulfonema limicola and Desulfonema magnum.</title>
        <authorList>
            <person name="Schnaars V."/>
            <person name="Wohlbrand L."/>
            <person name="Scheve S."/>
            <person name="Hinrichs C."/>
            <person name="Reinhardt R."/>
            <person name="Rabus R."/>
        </authorList>
    </citation>
    <scope>NUCLEOTIDE SEQUENCE</scope>
    <source>
        <strain evidence="1">5ac10</strain>
    </source>
</reference>
<dbReference type="EMBL" id="CP061799">
    <property type="protein sequence ID" value="QTA80742.1"/>
    <property type="molecule type" value="Genomic_DNA"/>
</dbReference>
<dbReference type="KEGG" id="dli:dnl_30550"/>
<dbReference type="AlphaFoldDB" id="A0A975GGY9"/>
<gene>
    <name evidence="1" type="ORF">dnl_30550</name>
</gene>
<keyword evidence="2" id="KW-1185">Reference proteome</keyword>
<protein>
    <submittedName>
        <fullName evidence="1">Uncharacterized protein</fullName>
    </submittedName>
</protein>
<organism evidence="1 2">
    <name type="scientific">Desulfonema limicola</name>
    <dbReference type="NCBI Taxonomy" id="45656"/>
    <lineage>
        <taxon>Bacteria</taxon>
        <taxon>Pseudomonadati</taxon>
        <taxon>Thermodesulfobacteriota</taxon>
        <taxon>Desulfobacteria</taxon>
        <taxon>Desulfobacterales</taxon>
        <taxon>Desulfococcaceae</taxon>
        <taxon>Desulfonema</taxon>
    </lineage>
</organism>
<proteinExistence type="predicted"/>
<accession>A0A975GGY9</accession>
<evidence type="ECO:0000313" key="1">
    <source>
        <dbReference type="EMBL" id="QTA80742.1"/>
    </source>
</evidence>